<evidence type="ECO:0000313" key="2">
    <source>
        <dbReference type="Proteomes" id="UP000447434"/>
    </source>
</evidence>
<reference evidence="2" key="1">
    <citation type="journal article" date="2020" name="Nat. Commun.">
        <title>Genome sequence of the cluster root forming white lupin.</title>
        <authorList>
            <person name="Hufnagel B."/>
            <person name="Marques A."/>
            <person name="Soriano A."/>
            <person name="Marques L."/>
            <person name="Divol F."/>
            <person name="Doumas P."/>
            <person name="Sallet E."/>
            <person name="Mancinotti D."/>
            <person name="Carrere S."/>
            <person name="Marande W."/>
            <person name="Arribat S."/>
            <person name="Keller J."/>
            <person name="Huneau C."/>
            <person name="Blein T."/>
            <person name="Aime D."/>
            <person name="Laguerre M."/>
            <person name="Taylor J."/>
            <person name="Schubert V."/>
            <person name="Nelson M."/>
            <person name="Geu-Flores F."/>
            <person name="Crespi M."/>
            <person name="Gallardo-Guerrero K."/>
            <person name="Delaux P.-M."/>
            <person name="Salse J."/>
            <person name="Berges H."/>
            <person name="Guyot R."/>
            <person name="Gouzy J."/>
            <person name="Peret B."/>
        </authorList>
    </citation>
    <scope>NUCLEOTIDE SEQUENCE [LARGE SCALE GENOMIC DNA]</scope>
    <source>
        <strain evidence="2">cv. Amiga</strain>
    </source>
</reference>
<evidence type="ECO:0000313" key="1">
    <source>
        <dbReference type="EMBL" id="KAE9602648.1"/>
    </source>
</evidence>
<sequence length="89" mass="10927">MSLYSLDHAAEFFRRKKDKEYLFLSALASVWMFPNRELMKKKKKTNCSETKLNKAEIQINTLQQFFMFKIMNFFTCSFTMNWKMMRERK</sequence>
<dbReference type="Proteomes" id="UP000447434">
    <property type="component" value="Chromosome 12"/>
</dbReference>
<accession>A0A6A4PM98</accession>
<keyword evidence="2" id="KW-1185">Reference proteome</keyword>
<protein>
    <submittedName>
        <fullName evidence="1">Uncharacterized protein</fullName>
    </submittedName>
</protein>
<comment type="caution">
    <text evidence="1">The sequence shown here is derived from an EMBL/GenBank/DDBJ whole genome shotgun (WGS) entry which is preliminary data.</text>
</comment>
<name>A0A6A4PM98_LUPAL</name>
<gene>
    <name evidence="1" type="ORF">Lalb_Chr12g0201831</name>
</gene>
<dbReference type="AlphaFoldDB" id="A0A6A4PM98"/>
<proteinExistence type="predicted"/>
<dbReference type="EMBL" id="WOCE01000012">
    <property type="protein sequence ID" value="KAE9602648.1"/>
    <property type="molecule type" value="Genomic_DNA"/>
</dbReference>
<organism evidence="1 2">
    <name type="scientific">Lupinus albus</name>
    <name type="common">White lupine</name>
    <name type="synonym">Lupinus termis</name>
    <dbReference type="NCBI Taxonomy" id="3870"/>
    <lineage>
        <taxon>Eukaryota</taxon>
        <taxon>Viridiplantae</taxon>
        <taxon>Streptophyta</taxon>
        <taxon>Embryophyta</taxon>
        <taxon>Tracheophyta</taxon>
        <taxon>Spermatophyta</taxon>
        <taxon>Magnoliopsida</taxon>
        <taxon>eudicotyledons</taxon>
        <taxon>Gunneridae</taxon>
        <taxon>Pentapetalae</taxon>
        <taxon>rosids</taxon>
        <taxon>fabids</taxon>
        <taxon>Fabales</taxon>
        <taxon>Fabaceae</taxon>
        <taxon>Papilionoideae</taxon>
        <taxon>50 kb inversion clade</taxon>
        <taxon>genistoids sensu lato</taxon>
        <taxon>core genistoids</taxon>
        <taxon>Genisteae</taxon>
        <taxon>Lupinus</taxon>
    </lineage>
</organism>